<dbReference type="EMBL" id="DF968181">
    <property type="protein sequence ID" value="GAP41756.1"/>
    <property type="molecule type" value="Genomic_DNA"/>
</dbReference>
<keyword evidence="9" id="KW-1185">Reference proteome</keyword>
<evidence type="ECO:0000256" key="5">
    <source>
        <dbReference type="ARBA" id="ARBA00023288"/>
    </source>
</evidence>
<reference evidence="8" key="1">
    <citation type="journal article" date="2015" name="Genome Announc.">
        <title>Draft Genome Sequence of Anaerolineae Strain TC1, a Novel Isolate from a Methanogenic Wastewater Treatment System.</title>
        <authorList>
            <person name="Matsuura N."/>
            <person name="Tourlousse D.M."/>
            <person name="Sun L."/>
            <person name="Toyonaga M."/>
            <person name="Kuroda K."/>
            <person name="Ohashi A."/>
            <person name="Cruz R."/>
            <person name="Yamaguchi T."/>
            <person name="Sekiguchi Y."/>
        </authorList>
    </citation>
    <scope>NUCLEOTIDE SEQUENCE [LARGE SCALE GENOMIC DNA]</scope>
    <source>
        <strain evidence="8">TC1</strain>
    </source>
</reference>
<evidence type="ECO:0000256" key="1">
    <source>
        <dbReference type="ARBA" id="ARBA00004635"/>
    </source>
</evidence>
<dbReference type="STRING" id="1678840.ATC1_131752"/>
<evidence type="ECO:0000256" key="2">
    <source>
        <dbReference type="ARBA" id="ARBA00022729"/>
    </source>
</evidence>
<comment type="similarity">
    <text evidence="6">Belongs to the nlpA lipoprotein family.</text>
</comment>
<dbReference type="Pfam" id="PF03180">
    <property type="entry name" value="Lipoprotein_9"/>
    <property type="match status" value="1"/>
</dbReference>
<dbReference type="InterPro" id="IPR004872">
    <property type="entry name" value="Lipoprotein_NlpA"/>
</dbReference>
<dbReference type="PIRSF" id="PIRSF002854">
    <property type="entry name" value="MetQ"/>
    <property type="match status" value="1"/>
</dbReference>
<proteinExistence type="inferred from homology"/>
<feature type="signal peptide" evidence="7">
    <location>
        <begin position="1"/>
        <end position="20"/>
    </location>
</feature>
<dbReference type="OrthoDB" id="9812878at2"/>
<dbReference type="PANTHER" id="PTHR30429:SF0">
    <property type="entry name" value="METHIONINE-BINDING LIPOPROTEIN METQ"/>
    <property type="match status" value="1"/>
</dbReference>
<dbReference type="SUPFAM" id="SSF53850">
    <property type="entry name" value="Periplasmic binding protein-like II"/>
    <property type="match status" value="1"/>
</dbReference>
<dbReference type="Gene3D" id="3.40.190.10">
    <property type="entry name" value="Periplasmic binding protein-like II"/>
    <property type="match status" value="2"/>
</dbReference>
<protein>
    <recommendedName>
        <fullName evidence="6">Lipoprotein</fullName>
    </recommendedName>
</protein>
<dbReference type="AlphaFoldDB" id="A0A0S7BN70"/>
<keyword evidence="2 7" id="KW-0732">Signal</keyword>
<dbReference type="CDD" id="cd13597">
    <property type="entry name" value="PBP2_lipoprotein_Tp32"/>
    <property type="match status" value="1"/>
</dbReference>
<evidence type="ECO:0000313" key="9">
    <source>
        <dbReference type="Proteomes" id="UP000053370"/>
    </source>
</evidence>
<dbReference type="GO" id="GO:0016020">
    <property type="term" value="C:membrane"/>
    <property type="evidence" value="ECO:0007669"/>
    <property type="project" value="UniProtKB-SubCell"/>
</dbReference>
<dbReference type="PANTHER" id="PTHR30429">
    <property type="entry name" value="D-METHIONINE-BINDING LIPOPROTEIN METQ"/>
    <property type="match status" value="1"/>
</dbReference>
<comment type="subcellular location">
    <subcellularLocation>
        <location evidence="1">Membrane</location>
        <topology evidence="1">Lipid-anchor</topology>
    </subcellularLocation>
</comment>
<dbReference type="PATRIC" id="fig|1678840.3.peg.3274"/>
<evidence type="ECO:0000256" key="4">
    <source>
        <dbReference type="ARBA" id="ARBA00023139"/>
    </source>
</evidence>
<evidence type="ECO:0000256" key="6">
    <source>
        <dbReference type="PIRNR" id="PIRNR002854"/>
    </source>
</evidence>
<keyword evidence="4" id="KW-0564">Palmitate</keyword>
<feature type="chain" id="PRO_5006633067" description="Lipoprotein" evidence="7">
    <location>
        <begin position="21"/>
        <end position="284"/>
    </location>
</feature>
<evidence type="ECO:0000256" key="3">
    <source>
        <dbReference type="ARBA" id="ARBA00023136"/>
    </source>
</evidence>
<evidence type="ECO:0000256" key="7">
    <source>
        <dbReference type="SAM" id="SignalP"/>
    </source>
</evidence>
<gene>
    <name evidence="8" type="ORF">ATC1_131752</name>
</gene>
<evidence type="ECO:0000313" key="8">
    <source>
        <dbReference type="EMBL" id="GAP41756.1"/>
    </source>
</evidence>
<keyword evidence="3" id="KW-0472">Membrane</keyword>
<accession>A0A0S7BN70</accession>
<organism evidence="8">
    <name type="scientific">Flexilinea flocculi</name>
    <dbReference type="NCBI Taxonomy" id="1678840"/>
    <lineage>
        <taxon>Bacteria</taxon>
        <taxon>Bacillati</taxon>
        <taxon>Chloroflexota</taxon>
        <taxon>Anaerolineae</taxon>
        <taxon>Anaerolineales</taxon>
        <taxon>Anaerolineaceae</taxon>
        <taxon>Flexilinea</taxon>
    </lineage>
</organism>
<name>A0A0S7BN70_9CHLR</name>
<sequence length="284" mass="30862">MKKNIIFVVCAVLISAFVLTGFSPKPEETATYSKDNPITLKIGASPVPHAEILKSVKDTLAEKGINLEIIEFTDYVQPNTALEDGSLDANFFQHFPYLDDFNKARLAEDKNWTELVPLVYTHFEPMAIYGGKTKTLAEIKEGAKIAVPNDATNEARALLLLQANGLIKITEGKGLEATAKDIVENPKKIQVVELEAAQVARSLADVDFAVINGNYALEAGLTTADVLAAESAESEAAQKYANLVAVRKGEEELPQFKALSEALTSESVRKMLEDTYKGSVAPVF</sequence>
<dbReference type="Proteomes" id="UP000053370">
    <property type="component" value="Unassembled WGS sequence"/>
</dbReference>
<dbReference type="RefSeq" id="WP_062283612.1">
    <property type="nucleotide sequence ID" value="NZ_DF968181.1"/>
</dbReference>
<keyword evidence="5 6" id="KW-0449">Lipoprotein</keyword>